<dbReference type="EMBL" id="BMHF01000001">
    <property type="protein sequence ID" value="GGA23813.1"/>
    <property type="molecule type" value="Genomic_DNA"/>
</dbReference>
<feature type="transmembrane region" description="Helical" evidence="1">
    <location>
        <begin position="73"/>
        <end position="93"/>
    </location>
</feature>
<protein>
    <submittedName>
        <fullName evidence="2">ABC transporter permease</fullName>
    </submittedName>
</protein>
<dbReference type="Proteomes" id="UP000609323">
    <property type="component" value="Unassembled WGS sequence"/>
</dbReference>
<accession>A0ABQ1FPQ8</accession>
<evidence type="ECO:0000313" key="2">
    <source>
        <dbReference type="EMBL" id="GGA23813.1"/>
    </source>
</evidence>
<feature type="transmembrane region" description="Helical" evidence="1">
    <location>
        <begin position="201"/>
        <end position="222"/>
    </location>
</feature>
<feature type="transmembrane region" description="Helical" evidence="1">
    <location>
        <begin position="118"/>
        <end position="144"/>
    </location>
</feature>
<dbReference type="RefSeq" id="WP_094093246.1">
    <property type="nucleotide sequence ID" value="NZ_BMHF01000001.1"/>
</dbReference>
<organism evidence="2 3">
    <name type="scientific">Paenibacillus physcomitrellae</name>
    <dbReference type="NCBI Taxonomy" id="1619311"/>
    <lineage>
        <taxon>Bacteria</taxon>
        <taxon>Bacillati</taxon>
        <taxon>Bacillota</taxon>
        <taxon>Bacilli</taxon>
        <taxon>Bacillales</taxon>
        <taxon>Paenibacillaceae</taxon>
        <taxon>Paenibacillus</taxon>
    </lineage>
</organism>
<feature type="transmembrane region" description="Helical" evidence="1">
    <location>
        <begin position="171"/>
        <end position="194"/>
    </location>
</feature>
<name>A0ABQ1FPQ8_9BACL</name>
<gene>
    <name evidence="2" type="ORF">GCM10010917_05710</name>
</gene>
<keyword evidence="1" id="KW-0812">Transmembrane</keyword>
<keyword evidence="3" id="KW-1185">Reference proteome</keyword>
<proteinExistence type="predicted"/>
<feature type="transmembrane region" description="Helical" evidence="1">
    <location>
        <begin position="242"/>
        <end position="263"/>
    </location>
</feature>
<evidence type="ECO:0000256" key="1">
    <source>
        <dbReference type="SAM" id="Phobius"/>
    </source>
</evidence>
<keyword evidence="1" id="KW-1133">Transmembrane helix</keyword>
<comment type="caution">
    <text evidence="2">The sequence shown here is derived from an EMBL/GenBank/DDBJ whole genome shotgun (WGS) entry which is preliminary data.</text>
</comment>
<sequence>MFFSELKRGICNKKMLLAVIIGLILFFISDYAEIFTLMTFANLNAPDIKGNQAVINDLIINGQNKYHIWLKSFNYLAIIFPLLIVIPYSSSYFEEKESKYYYFLLTRMSVQRYIDVKFYVNFLVGGLVLFLPELIYYIVLSIFFRSDILHPFMYQPTGMFSKLFLTHPDTYIFITFIIHFILGACFTSIALSLSSYIKKKIVVYIAPFLIFIVSSILFEAFLHQRRYSPLQWFQFIFNDEVTLSSLVIPVLLLTIVCYITFAFQIKKAQKLG</sequence>
<keyword evidence="1" id="KW-0472">Membrane</keyword>
<evidence type="ECO:0000313" key="3">
    <source>
        <dbReference type="Proteomes" id="UP000609323"/>
    </source>
</evidence>
<reference evidence="3" key="1">
    <citation type="journal article" date="2019" name="Int. J. Syst. Evol. Microbiol.">
        <title>The Global Catalogue of Microorganisms (GCM) 10K type strain sequencing project: providing services to taxonomists for standard genome sequencing and annotation.</title>
        <authorList>
            <consortium name="The Broad Institute Genomics Platform"/>
            <consortium name="The Broad Institute Genome Sequencing Center for Infectious Disease"/>
            <person name="Wu L."/>
            <person name="Ma J."/>
        </authorList>
    </citation>
    <scope>NUCLEOTIDE SEQUENCE [LARGE SCALE GENOMIC DNA]</scope>
    <source>
        <strain evidence="3">CGMCC 1.15044</strain>
    </source>
</reference>